<accession>A0A2B7ZMU0</accession>
<gene>
    <name evidence="1" type="ORF">GX50_02672</name>
</gene>
<name>A0A2B7ZMU0_9EURO</name>
<sequence>MPEYCTDELGVYEALQLLTKYGVALQGLRNKTNAIPETGNPLLPMDYACRVIKTIYETASCALPSWDGSIDGIVLFEVPSKL</sequence>
<protein>
    <submittedName>
        <fullName evidence="1">Uncharacterized protein</fullName>
    </submittedName>
</protein>
<evidence type="ECO:0000313" key="2">
    <source>
        <dbReference type="Proteomes" id="UP000226031"/>
    </source>
</evidence>
<dbReference type="AlphaFoldDB" id="A0A2B7ZMU0"/>
<evidence type="ECO:0000313" key="1">
    <source>
        <dbReference type="EMBL" id="PGH34489.1"/>
    </source>
</evidence>
<dbReference type="EMBL" id="PDND01000039">
    <property type="protein sequence ID" value="PGH34489.1"/>
    <property type="molecule type" value="Genomic_DNA"/>
</dbReference>
<organism evidence="1 2">
    <name type="scientific">[Emmonsia] crescens</name>
    <dbReference type="NCBI Taxonomy" id="73230"/>
    <lineage>
        <taxon>Eukaryota</taxon>
        <taxon>Fungi</taxon>
        <taxon>Dikarya</taxon>
        <taxon>Ascomycota</taxon>
        <taxon>Pezizomycotina</taxon>
        <taxon>Eurotiomycetes</taxon>
        <taxon>Eurotiomycetidae</taxon>
        <taxon>Onygenales</taxon>
        <taxon>Ajellomycetaceae</taxon>
        <taxon>Emergomyces</taxon>
    </lineage>
</organism>
<keyword evidence="2" id="KW-1185">Reference proteome</keyword>
<dbReference type="Proteomes" id="UP000226031">
    <property type="component" value="Unassembled WGS sequence"/>
</dbReference>
<reference evidence="1 2" key="1">
    <citation type="submission" date="2017-10" db="EMBL/GenBank/DDBJ databases">
        <title>Comparative genomics in systemic dimorphic fungi from Ajellomycetaceae.</title>
        <authorList>
            <person name="Munoz J.F."/>
            <person name="Mcewen J.G."/>
            <person name="Clay O.K."/>
            <person name="Cuomo C.A."/>
        </authorList>
    </citation>
    <scope>NUCLEOTIDE SEQUENCE [LARGE SCALE GENOMIC DNA]</scope>
    <source>
        <strain evidence="1 2">UAMH4076</strain>
    </source>
</reference>
<dbReference type="VEuPathDB" id="FungiDB:EMCG_01163"/>
<proteinExistence type="predicted"/>
<comment type="caution">
    <text evidence="1">The sequence shown here is derived from an EMBL/GenBank/DDBJ whole genome shotgun (WGS) entry which is preliminary data.</text>
</comment>